<dbReference type="InterPro" id="IPR024810">
    <property type="entry name" value="MAB21L/cGLR"/>
</dbReference>
<dbReference type="Pfam" id="PF03281">
    <property type="entry name" value="Mab-21"/>
    <property type="match status" value="1"/>
</dbReference>
<evidence type="ECO:0000256" key="11">
    <source>
        <dbReference type="ARBA" id="ARBA00023211"/>
    </source>
</evidence>
<evidence type="ECO:0000313" key="15">
    <source>
        <dbReference type="Proteomes" id="UP001153292"/>
    </source>
</evidence>
<evidence type="ECO:0000256" key="6">
    <source>
        <dbReference type="ARBA" id="ARBA00022723"/>
    </source>
</evidence>
<evidence type="ECO:0000313" key="14">
    <source>
        <dbReference type="EMBL" id="CAH2991949.1"/>
    </source>
</evidence>
<evidence type="ECO:0000256" key="4">
    <source>
        <dbReference type="ARBA" id="ARBA00022679"/>
    </source>
</evidence>
<evidence type="ECO:0000256" key="5">
    <source>
        <dbReference type="ARBA" id="ARBA00022695"/>
    </source>
</evidence>
<evidence type="ECO:0000256" key="1">
    <source>
        <dbReference type="ARBA" id="ARBA00001936"/>
    </source>
</evidence>
<evidence type="ECO:0008006" key="16">
    <source>
        <dbReference type="Google" id="ProtNLM"/>
    </source>
</evidence>
<evidence type="ECO:0000256" key="3">
    <source>
        <dbReference type="ARBA" id="ARBA00008307"/>
    </source>
</evidence>
<evidence type="ECO:0000256" key="2">
    <source>
        <dbReference type="ARBA" id="ARBA00001946"/>
    </source>
</evidence>
<evidence type="ECO:0000256" key="9">
    <source>
        <dbReference type="ARBA" id="ARBA00022842"/>
    </source>
</evidence>
<keyword evidence="7" id="KW-0547">Nucleotide-binding</keyword>
<keyword evidence="6" id="KW-0479">Metal-binding</keyword>
<proteinExistence type="inferred from homology"/>
<feature type="domain" description="Mab-21-like HhH/H2TH-like" evidence="13">
    <location>
        <begin position="274"/>
        <end position="364"/>
    </location>
</feature>
<keyword evidence="11" id="KW-0464">Manganese</keyword>
<keyword evidence="9" id="KW-0460">Magnesium</keyword>
<keyword evidence="5" id="KW-0548">Nucleotidyltransferase</keyword>
<dbReference type="EMBL" id="OU963902">
    <property type="protein sequence ID" value="CAH2991949.1"/>
    <property type="molecule type" value="Genomic_DNA"/>
</dbReference>
<dbReference type="Gene3D" id="1.10.1410.40">
    <property type="match status" value="1"/>
</dbReference>
<evidence type="ECO:0000259" key="12">
    <source>
        <dbReference type="Pfam" id="PF03281"/>
    </source>
</evidence>
<organism evidence="14 15">
    <name type="scientific">Chilo suppressalis</name>
    <name type="common">Asiatic rice borer moth</name>
    <dbReference type="NCBI Taxonomy" id="168631"/>
    <lineage>
        <taxon>Eukaryota</taxon>
        <taxon>Metazoa</taxon>
        <taxon>Ecdysozoa</taxon>
        <taxon>Arthropoda</taxon>
        <taxon>Hexapoda</taxon>
        <taxon>Insecta</taxon>
        <taxon>Pterygota</taxon>
        <taxon>Neoptera</taxon>
        <taxon>Endopterygota</taxon>
        <taxon>Lepidoptera</taxon>
        <taxon>Glossata</taxon>
        <taxon>Ditrysia</taxon>
        <taxon>Pyraloidea</taxon>
        <taxon>Crambidae</taxon>
        <taxon>Crambinae</taxon>
        <taxon>Chilo</taxon>
    </lineage>
</organism>
<dbReference type="PANTHER" id="PTHR10656">
    <property type="entry name" value="CELL FATE DETERMINING PROTEIN MAB21-RELATED"/>
    <property type="match status" value="1"/>
</dbReference>
<evidence type="ECO:0000256" key="8">
    <source>
        <dbReference type="ARBA" id="ARBA00022840"/>
    </source>
</evidence>
<dbReference type="PANTHER" id="PTHR10656:SF42">
    <property type="entry name" value="CYCLIC GMP-AMP SYNTHASE-LIKE PROTEIN-RELATED"/>
    <property type="match status" value="1"/>
</dbReference>
<dbReference type="Gene3D" id="3.30.460.90">
    <property type="match status" value="1"/>
</dbReference>
<keyword evidence="8" id="KW-0067">ATP-binding</keyword>
<comment type="cofactor">
    <cofactor evidence="1">
        <name>Mn(2+)</name>
        <dbReference type="ChEBI" id="CHEBI:29035"/>
    </cofactor>
</comment>
<protein>
    <recommendedName>
        <fullName evidence="16">Mab-21-like nucleotidyltransferase domain-containing protein</fullName>
    </recommendedName>
</protein>
<evidence type="ECO:0000256" key="10">
    <source>
        <dbReference type="ARBA" id="ARBA00023134"/>
    </source>
</evidence>
<dbReference type="Proteomes" id="UP001153292">
    <property type="component" value="Chromosome 9"/>
</dbReference>
<evidence type="ECO:0000256" key="7">
    <source>
        <dbReference type="ARBA" id="ARBA00022741"/>
    </source>
</evidence>
<dbReference type="SMART" id="SM01265">
    <property type="entry name" value="Mab-21"/>
    <property type="match status" value="1"/>
</dbReference>
<name>A0ABN8LD98_CHISP</name>
<keyword evidence="10" id="KW-0342">GTP-binding</keyword>
<dbReference type="InterPro" id="IPR046906">
    <property type="entry name" value="Mab-21_HhH/H2TH-like"/>
</dbReference>
<gene>
    <name evidence="14" type="ORF">CHILSU_LOCUS10970</name>
</gene>
<dbReference type="Pfam" id="PF20266">
    <property type="entry name" value="Mab-21_C"/>
    <property type="match status" value="1"/>
</dbReference>
<comment type="similarity">
    <text evidence="3">Belongs to the mab-21 family.</text>
</comment>
<sequence>MSVNQGNKNITNLDSLLTYIYRNYIQIQEGDFRLHYRVFDVICRQLREKMKEVDQFYNYYSSTVQAMGSHYDRLRIKKPDEFDIFNVIVLPCEVVNSPDFEIRGKEAAFVYIILGEECRRVLKSGPNSVRNKKVLDWVDDCGYLRRSLFSDWFKSVVARALNKFKSNNSHVAVFQVDGKKYTVALSNAGPAITLNIESMDGFRMDVDFVPALKFSEKLWPPSPDYVKIPKRCRKDFWMVVPKPNKYRKEAVKARSWRVAMPQQERELMYNSYNLRQAIRLLKKLRDTKRLDLIVSYFIKQLVFMEIDARNDPSFWTKSPAIIFKVLVNKLYLAVKQHRIPYYWNKKNNLLERIDLATLKIYEHTLKNLVEILERPNDYMKVANYLLTAEELKHF</sequence>
<keyword evidence="4" id="KW-0808">Transferase</keyword>
<keyword evidence="15" id="KW-1185">Reference proteome</keyword>
<accession>A0ABN8LD98</accession>
<reference evidence="14" key="1">
    <citation type="submission" date="2021-12" db="EMBL/GenBank/DDBJ databases">
        <authorList>
            <person name="King R."/>
        </authorList>
    </citation>
    <scope>NUCLEOTIDE SEQUENCE</scope>
</reference>
<comment type="cofactor">
    <cofactor evidence="2">
        <name>Mg(2+)</name>
        <dbReference type="ChEBI" id="CHEBI:18420"/>
    </cofactor>
</comment>
<evidence type="ECO:0000259" key="13">
    <source>
        <dbReference type="Pfam" id="PF20266"/>
    </source>
</evidence>
<feature type="domain" description="Mab-21-like nucleotidyltransferase" evidence="12">
    <location>
        <begin position="70"/>
        <end position="270"/>
    </location>
</feature>
<dbReference type="InterPro" id="IPR046903">
    <property type="entry name" value="Mab-21-like_nuc_Trfase"/>
</dbReference>